<dbReference type="PANTHER" id="PTHR33969">
    <property type="entry name" value="SEGREGATION AND CONDENSATION PROTEIN A"/>
    <property type="match status" value="1"/>
</dbReference>
<gene>
    <name evidence="1" type="ORF">LCGC14_2812210</name>
</gene>
<dbReference type="Pfam" id="PF02616">
    <property type="entry name" value="SMC_ScpA"/>
    <property type="match status" value="1"/>
</dbReference>
<evidence type="ECO:0000313" key="1">
    <source>
        <dbReference type="EMBL" id="KKK81563.1"/>
    </source>
</evidence>
<dbReference type="InterPro" id="IPR003768">
    <property type="entry name" value="ScpA"/>
</dbReference>
<dbReference type="Gene3D" id="6.10.250.2410">
    <property type="match status" value="1"/>
</dbReference>
<evidence type="ECO:0008006" key="2">
    <source>
        <dbReference type="Google" id="ProtNLM"/>
    </source>
</evidence>
<feature type="non-terminal residue" evidence="1">
    <location>
        <position position="161"/>
    </location>
</feature>
<dbReference type="AlphaFoldDB" id="A0A0F8YJI8"/>
<proteinExistence type="predicted"/>
<accession>A0A0F8YJI8</accession>
<sequence>MNNTADDKYQIKIEKFEGPFDLLLYLVKNSKINISDISISEITMQFLQFLNDRLVLDIEESSLFIFTVSSLMNIKSKILLPQEVDIEDESPDDRNEYVRNLIEYQKYKKAAEVMKTKIEEEKILMRKETQLTIDFKDNENWEEISIVDLIIAFSKVAKEVD</sequence>
<name>A0A0F8YJI8_9ZZZZ</name>
<dbReference type="EMBL" id="LAZR01053066">
    <property type="protein sequence ID" value="KKK81563.1"/>
    <property type="molecule type" value="Genomic_DNA"/>
</dbReference>
<organism evidence="1">
    <name type="scientific">marine sediment metagenome</name>
    <dbReference type="NCBI Taxonomy" id="412755"/>
    <lineage>
        <taxon>unclassified sequences</taxon>
        <taxon>metagenomes</taxon>
        <taxon>ecological metagenomes</taxon>
    </lineage>
</organism>
<reference evidence="1" key="1">
    <citation type="journal article" date="2015" name="Nature">
        <title>Complex archaea that bridge the gap between prokaryotes and eukaryotes.</title>
        <authorList>
            <person name="Spang A."/>
            <person name="Saw J.H."/>
            <person name="Jorgensen S.L."/>
            <person name="Zaremba-Niedzwiedzka K."/>
            <person name="Martijn J."/>
            <person name="Lind A.E."/>
            <person name="van Eijk R."/>
            <person name="Schleper C."/>
            <person name="Guy L."/>
            <person name="Ettema T.J."/>
        </authorList>
    </citation>
    <scope>NUCLEOTIDE SEQUENCE</scope>
</reference>
<protein>
    <recommendedName>
        <fullName evidence="2">Segregation and condensation protein A</fullName>
    </recommendedName>
</protein>
<comment type="caution">
    <text evidence="1">The sequence shown here is derived from an EMBL/GenBank/DDBJ whole genome shotgun (WGS) entry which is preliminary data.</text>
</comment>
<dbReference type="PANTHER" id="PTHR33969:SF2">
    <property type="entry name" value="SEGREGATION AND CONDENSATION PROTEIN A"/>
    <property type="match status" value="1"/>
</dbReference>